<dbReference type="PANTHER" id="PTHR32361:SF12">
    <property type="entry name" value="PUTATIVE (AFU_ORTHOLOGUE AFUA_1G14340)-RELATED"/>
    <property type="match status" value="1"/>
</dbReference>
<evidence type="ECO:0000256" key="9">
    <source>
        <dbReference type="ARBA" id="ARBA00023002"/>
    </source>
</evidence>
<feature type="transmembrane region" description="Helical" evidence="13">
    <location>
        <begin position="262"/>
        <end position="281"/>
    </location>
</feature>
<organism evidence="15 16">
    <name type="scientific">Chaetomidium leptoderma</name>
    <dbReference type="NCBI Taxonomy" id="669021"/>
    <lineage>
        <taxon>Eukaryota</taxon>
        <taxon>Fungi</taxon>
        <taxon>Dikarya</taxon>
        <taxon>Ascomycota</taxon>
        <taxon>Pezizomycotina</taxon>
        <taxon>Sordariomycetes</taxon>
        <taxon>Sordariomycetidae</taxon>
        <taxon>Sordariales</taxon>
        <taxon>Chaetomiaceae</taxon>
        <taxon>Chaetomidium</taxon>
    </lineage>
</organism>
<dbReference type="Proteomes" id="UP001302745">
    <property type="component" value="Unassembled WGS sequence"/>
</dbReference>
<comment type="similarity">
    <text evidence="2">Belongs to the ferric reductase (FRE) family.</text>
</comment>
<evidence type="ECO:0000256" key="5">
    <source>
        <dbReference type="ARBA" id="ARBA00022475"/>
    </source>
</evidence>
<keyword evidence="7" id="KW-0249">Electron transport</keyword>
<dbReference type="EC" id="1.16.1.9" evidence="3"/>
<dbReference type="Pfam" id="PF08022">
    <property type="entry name" value="FAD_binding_8"/>
    <property type="match status" value="1"/>
</dbReference>
<dbReference type="Gene3D" id="3.40.50.80">
    <property type="entry name" value="Nucleotide-binding domain of ferredoxin-NADP reductase (FNR) module"/>
    <property type="match status" value="1"/>
</dbReference>
<keyword evidence="8 13" id="KW-1133">Transmembrane helix</keyword>
<evidence type="ECO:0000256" key="1">
    <source>
        <dbReference type="ARBA" id="ARBA00004651"/>
    </source>
</evidence>
<dbReference type="InterPro" id="IPR017938">
    <property type="entry name" value="Riboflavin_synthase-like_b-brl"/>
</dbReference>
<comment type="subcellular location">
    <subcellularLocation>
        <location evidence="1">Cell membrane</location>
        <topology evidence="1">Multi-pass membrane protein</topology>
    </subcellularLocation>
</comment>
<dbReference type="PROSITE" id="PS51384">
    <property type="entry name" value="FAD_FR"/>
    <property type="match status" value="1"/>
</dbReference>
<evidence type="ECO:0000256" key="2">
    <source>
        <dbReference type="ARBA" id="ARBA00006278"/>
    </source>
</evidence>
<dbReference type="GO" id="GO:0005886">
    <property type="term" value="C:plasma membrane"/>
    <property type="evidence" value="ECO:0007669"/>
    <property type="project" value="UniProtKB-SubCell"/>
</dbReference>
<dbReference type="SUPFAM" id="SSF52343">
    <property type="entry name" value="Ferredoxin reductase-like, C-terminal NADP-linked domain"/>
    <property type="match status" value="1"/>
</dbReference>
<dbReference type="GO" id="GO:0015677">
    <property type="term" value="P:copper ion import"/>
    <property type="evidence" value="ECO:0007669"/>
    <property type="project" value="TreeGrafter"/>
</dbReference>
<dbReference type="SFLD" id="SFLDS00052">
    <property type="entry name" value="Ferric_Reductase_Domain"/>
    <property type="match status" value="1"/>
</dbReference>
<accession>A0AAN6VRS3</accession>
<keyword evidence="4" id="KW-0813">Transport</keyword>
<evidence type="ECO:0000256" key="8">
    <source>
        <dbReference type="ARBA" id="ARBA00022989"/>
    </source>
</evidence>
<comment type="catalytic activity">
    <reaction evidence="12">
        <text>2 a Fe(II)-siderophore + NADP(+) + H(+) = 2 a Fe(III)-siderophore + NADPH</text>
        <dbReference type="Rhea" id="RHEA:28795"/>
        <dbReference type="Rhea" id="RHEA-COMP:11342"/>
        <dbReference type="Rhea" id="RHEA-COMP:11344"/>
        <dbReference type="ChEBI" id="CHEBI:15378"/>
        <dbReference type="ChEBI" id="CHEBI:29033"/>
        <dbReference type="ChEBI" id="CHEBI:29034"/>
        <dbReference type="ChEBI" id="CHEBI:57783"/>
        <dbReference type="ChEBI" id="CHEBI:58349"/>
        <dbReference type="EC" id="1.16.1.9"/>
    </reaction>
</comment>
<dbReference type="InterPro" id="IPR017927">
    <property type="entry name" value="FAD-bd_FR_type"/>
</dbReference>
<sequence>MDLQHRGLPDPGLTIATASLQLRDAASTTIESQTGTAAPSSTISPYSTGLNGVNQPINMLFTDMLWWSLGIVGLVVLLIRIGELAWAKLRLVTAMSLPGDKQEFWKRTQWHRMPGLKRGLIYAPLWNKRHNREIRLSSAANMGTLPSRFHALILLGYLASNIAYMFILDWRTQNKYALCAEIRGRSGTLSLVNMVPLIIFAGRNNPLIGLLNVSFDTYNLLHRWMGRVSVLEVIIHFLAWAVVQVADDGWAGVWRRILHERFISSGTIGVAAMALMLVLAFSPVRHAFYETFVNIHIVLALIAFICTWVHCISASVHGGLPQTPWILAIMALWLAERSARMLRLAYVNWSTRGFTEAIVEPVPGEACRVTMHLPRFVDVKPGQHAYLRFAGVNCWENHPFSIAWFEHTYRDDDVLPISEKDKTAARNPRDAIGTTVSFLIGAHTGFTRKLYNKAAAARESQSRAISMRAALEGPYAGHHSLDSYGHCVLFAGATGITHQISYLRHLIGGYNAGTAATRRVTLVWIVRDYEVLEWARPWMDKILKLPNRKEVLQIRLFVTRPKAASQVVSNSTTVQMFPGRPNIPMLLAKEVGEQMGAMCVSVCGPGGLADDVRDAVRKVQAHRTVVDFVEESFTW</sequence>
<dbReference type="CDD" id="cd06186">
    <property type="entry name" value="NOX_Duox_like_FAD_NADP"/>
    <property type="match status" value="1"/>
</dbReference>
<keyword evidence="11 13" id="KW-0472">Membrane</keyword>
<feature type="transmembrane region" description="Helical" evidence="13">
    <location>
        <begin position="293"/>
        <end position="310"/>
    </location>
</feature>
<feature type="transmembrane region" description="Helical" evidence="13">
    <location>
        <begin position="224"/>
        <end position="242"/>
    </location>
</feature>
<evidence type="ECO:0000256" key="12">
    <source>
        <dbReference type="ARBA" id="ARBA00048483"/>
    </source>
</evidence>
<evidence type="ECO:0000313" key="16">
    <source>
        <dbReference type="Proteomes" id="UP001302745"/>
    </source>
</evidence>
<evidence type="ECO:0000256" key="10">
    <source>
        <dbReference type="ARBA" id="ARBA00023065"/>
    </source>
</evidence>
<feature type="domain" description="FAD-binding FR-type" evidence="14">
    <location>
        <begin position="349"/>
        <end position="481"/>
    </location>
</feature>
<dbReference type="Pfam" id="PF01794">
    <property type="entry name" value="Ferric_reduct"/>
    <property type="match status" value="1"/>
</dbReference>
<dbReference type="InterPro" id="IPR051410">
    <property type="entry name" value="Ferric/Cupric_Reductase"/>
</dbReference>
<dbReference type="InterPro" id="IPR039261">
    <property type="entry name" value="FNR_nucleotide-bd"/>
</dbReference>
<dbReference type="EMBL" id="MU856894">
    <property type="protein sequence ID" value="KAK4155161.1"/>
    <property type="molecule type" value="Genomic_DNA"/>
</dbReference>
<evidence type="ECO:0000313" key="15">
    <source>
        <dbReference type="EMBL" id="KAK4155161.1"/>
    </source>
</evidence>
<evidence type="ECO:0000256" key="3">
    <source>
        <dbReference type="ARBA" id="ARBA00012668"/>
    </source>
</evidence>
<comment type="caution">
    <text evidence="15">The sequence shown here is derived from an EMBL/GenBank/DDBJ whole genome shotgun (WGS) entry which is preliminary data.</text>
</comment>
<name>A0AAN6VRS3_9PEZI</name>
<dbReference type="SFLD" id="SFLDG01168">
    <property type="entry name" value="Ferric_reductase_subgroup_(FRE"/>
    <property type="match status" value="1"/>
</dbReference>
<gene>
    <name evidence="15" type="ORF">C8A00DRAFT_32054</name>
</gene>
<feature type="transmembrane region" description="Helical" evidence="13">
    <location>
        <begin position="149"/>
        <end position="167"/>
    </location>
</feature>
<dbReference type="PANTHER" id="PTHR32361">
    <property type="entry name" value="FERRIC/CUPRIC REDUCTASE TRANSMEMBRANE COMPONENT"/>
    <property type="match status" value="1"/>
</dbReference>
<reference evidence="15" key="2">
    <citation type="submission" date="2023-05" db="EMBL/GenBank/DDBJ databases">
        <authorList>
            <consortium name="Lawrence Berkeley National Laboratory"/>
            <person name="Steindorff A."/>
            <person name="Hensen N."/>
            <person name="Bonometti L."/>
            <person name="Westerberg I."/>
            <person name="Brannstrom I.O."/>
            <person name="Guillou S."/>
            <person name="Cros-Aarteil S."/>
            <person name="Calhoun S."/>
            <person name="Haridas S."/>
            <person name="Kuo A."/>
            <person name="Mondo S."/>
            <person name="Pangilinan J."/>
            <person name="Riley R."/>
            <person name="Labutti K."/>
            <person name="Andreopoulos B."/>
            <person name="Lipzen A."/>
            <person name="Chen C."/>
            <person name="Yanf M."/>
            <person name="Daum C."/>
            <person name="Ng V."/>
            <person name="Clum A."/>
            <person name="Ohm R."/>
            <person name="Martin F."/>
            <person name="Silar P."/>
            <person name="Natvig D."/>
            <person name="Lalanne C."/>
            <person name="Gautier V."/>
            <person name="Ament-Velasquez S.L."/>
            <person name="Kruys A."/>
            <person name="Hutchinson M.I."/>
            <person name="Powell A.J."/>
            <person name="Barry K."/>
            <person name="Miller A.N."/>
            <person name="Grigoriev I.V."/>
            <person name="Debuchy R."/>
            <person name="Gladieux P."/>
            <person name="Thoren M.H."/>
            <person name="Johannesson H."/>
        </authorList>
    </citation>
    <scope>NUCLEOTIDE SEQUENCE</scope>
    <source>
        <strain evidence="15">CBS 538.74</strain>
    </source>
</reference>
<keyword evidence="9" id="KW-0560">Oxidoreductase</keyword>
<keyword evidence="6 13" id="KW-0812">Transmembrane</keyword>
<keyword evidence="16" id="KW-1185">Reference proteome</keyword>
<keyword evidence="10" id="KW-0406">Ion transport</keyword>
<evidence type="ECO:0000256" key="4">
    <source>
        <dbReference type="ARBA" id="ARBA00022448"/>
    </source>
</evidence>
<dbReference type="SUPFAM" id="SSF63380">
    <property type="entry name" value="Riboflavin synthase domain-like"/>
    <property type="match status" value="1"/>
</dbReference>
<evidence type="ECO:0000256" key="7">
    <source>
        <dbReference type="ARBA" id="ARBA00022982"/>
    </source>
</evidence>
<evidence type="ECO:0000259" key="14">
    <source>
        <dbReference type="PROSITE" id="PS51384"/>
    </source>
</evidence>
<reference evidence="15" key="1">
    <citation type="journal article" date="2023" name="Mol. Phylogenet. Evol.">
        <title>Genome-scale phylogeny and comparative genomics of the fungal order Sordariales.</title>
        <authorList>
            <person name="Hensen N."/>
            <person name="Bonometti L."/>
            <person name="Westerberg I."/>
            <person name="Brannstrom I.O."/>
            <person name="Guillou S."/>
            <person name="Cros-Aarteil S."/>
            <person name="Calhoun S."/>
            <person name="Haridas S."/>
            <person name="Kuo A."/>
            <person name="Mondo S."/>
            <person name="Pangilinan J."/>
            <person name="Riley R."/>
            <person name="LaButti K."/>
            <person name="Andreopoulos B."/>
            <person name="Lipzen A."/>
            <person name="Chen C."/>
            <person name="Yan M."/>
            <person name="Daum C."/>
            <person name="Ng V."/>
            <person name="Clum A."/>
            <person name="Steindorff A."/>
            <person name="Ohm R.A."/>
            <person name="Martin F."/>
            <person name="Silar P."/>
            <person name="Natvig D.O."/>
            <person name="Lalanne C."/>
            <person name="Gautier V."/>
            <person name="Ament-Velasquez S.L."/>
            <person name="Kruys A."/>
            <person name="Hutchinson M.I."/>
            <person name="Powell A.J."/>
            <person name="Barry K."/>
            <person name="Miller A.N."/>
            <person name="Grigoriev I.V."/>
            <person name="Debuchy R."/>
            <person name="Gladieux P."/>
            <person name="Hiltunen Thoren M."/>
            <person name="Johannesson H."/>
        </authorList>
    </citation>
    <scope>NUCLEOTIDE SEQUENCE</scope>
    <source>
        <strain evidence="15">CBS 538.74</strain>
    </source>
</reference>
<dbReference type="GO" id="GO:0052851">
    <property type="term" value="F:ferric-chelate reductase (NADPH) activity"/>
    <property type="evidence" value="ECO:0007669"/>
    <property type="project" value="UniProtKB-EC"/>
</dbReference>
<dbReference type="GO" id="GO:0006879">
    <property type="term" value="P:intracellular iron ion homeostasis"/>
    <property type="evidence" value="ECO:0007669"/>
    <property type="project" value="TreeGrafter"/>
</dbReference>
<protein>
    <recommendedName>
        <fullName evidence="3">ferric-chelate reductase (NADPH)</fullName>
        <ecNumber evidence="3">1.16.1.9</ecNumber>
    </recommendedName>
</protein>
<evidence type="ECO:0000256" key="11">
    <source>
        <dbReference type="ARBA" id="ARBA00023136"/>
    </source>
</evidence>
<dbReference type="AlphaFoldDB" id="A0AAN6VRS3"/>
<evidence type="ECO:0000256" key="13">
    <source>
        <dbReference type="SAM" id="Phobius"/>
    </source>
</evidence>
<feature type="transmembrane region" description="Helical" evidence="13">
    <location>
        <begin position="64"/>
        <end position="81"/>
    </location>
</feature>
<dbReference type="Pfam" id="PF08030">
    <property type="entry name" value="NAD_binding_6"/>
    <property type="match status" value="1"/>
</dbReference>
<keyword evidence="5" id="KW-1003">Cell membrane</keyword>
<dbReference type="GO" id="GO:0006826">
    <property type="term" value="P:iron ion transport"/>
    <property type="evidence" value="ECO:0007669"/>
    <property type="project" value="TreeGrafter"/>
</dbReference>
<dbReference type="InterPro" id="IPR013121">
    <property type="entry name" value="Fe_red_NAD-bd_6"/>
</dbReference>
<dbReference type="InterPro" id="IPR013112">
    <property type="entry name" value="FAD-bd_8"/>
</dbReference>
<proteinExistence type="inferred from homology"/>
<dbReference type="InterPro" id="IPR013130">
    <property type="entry name" value="Fe3_Rdtase_TM_dom"/>
</dbReference>
<evidence type="ECO:0000256" key="6">
    <source>
        <dbReference type="ARBA" id="ARBA00022692"/>
    </source>
</evidence>